<evidence type="ECO:0000313" key="1">
    <source>
        <dbReference type="EMBL" id="GBL77837.1"/>
    </source>
</evidence>
<gene>
    <name evidence="2" type="ORF">AVEN_106170_1</name>
    <name evidence="1" type="ORF">AVEN_79070_1</name>
</gene>
<dbReference type="Proteomes" id="UP000499080">
    <property type="component" value="Unassembled WGS sequence"/>
</dbReference>
<comment type="caution">
    <text evidence="1">The sequence shown here is derived from an EMBL/GenBank/DDBJ whole genome shotgun (WGS) entry which is preliminary data.</text>
</comment>
<sequence length="92" mass="10524">LGREFYRGKYGTTGRVQAFTPDLVDKFDDFGDKSKILENAIIFSISLLGEIHRMNWMILCDVTTSRTKVYKRRQPRGDDDFGVLSAVRAESC</sequence>
<accession>A0A4Y2AE08</accession>
<proteinExistence type="predicted"/>
<dbReference type="AlphaFoldDB" id="A0A4Y2AE08"/>
<reference evidence="1 3" key="1">
    <citation type="journal article" date="2019" name="Sci. Rep.">
        <title>Orb-weaving spider Araneus ventricosus genome elucidates the spidroin gene catalogue.</title>
        <authorList>
            <person name="Kono N."/>
            <person name="Nakamura H."/>
            <person name="Ohtoshi R."/>
            <person name="Moran D.A.P."/>
            <person name="Shinohara A."/>
            <person name="Yoshida Y."/>
            <person name="Fujiwara M."/>
            <person name="Mori M."/>
            <person name="Tomita M."/>
            <person name="Arakawa K."/>
        </authorList>
    </citation>
    <scope>NUCLEOTIDE SEQUENCE [LARGE SCALE GENOMIC DNA]</scope>
</reference>
<feature type="non-terminal residue" evidence="1">
    <location>
        <position position="1"/>
    </location>
</feature>
<name>A0A4Y2AE08_ARAVE</name>
<keyword evidence="3" id="KW-1185">Reference proteome</keyword>
<evidence type="ECO:0000313" key="2">
    <source>
        <dbReference type="EMBL" id="GBL77838.1"/>
    </source>
</evidence>
<organism evidence="1 3">
    <name type="scientific">Araneus ventricosus</name>
    <name type="common">Orbweaver spider</name>
    <name type="synonym">Epeira ventricosa</name>
    <dbReference type="NCBI Taxonomy" id="182803"/>
    <lineage>
        <taxon>Eukaryota</taxon>
        <taxon>Metazoa</taxon>
        <taxon>Ecdysozoa</taxon>
        <taxon>Arthropoda</taxon>
        <taxon>Chelicerata</taxon>
        <taxon>Arachnida</taxon>
        <taxon>Araneae</taxon>
        <taxon>Araneomorphae</taxon>
        <taxon>Entelegynae</taxon>
        <taxon>Araneoidea</taxon>
        <taxon>Araneidae</taxon>
        <taxon>Araneus</taxon>
    </lineage>
</organism>
<dbReference type="EMBL" id="BGPR01080226">
    <property type="protein sequence ID" value="GBL77837.1"/>
    <property type="molecule type" value="Genomic_DNA"/>
</dbReference>
<protein>
    <submittedName>
        <fullName evidence="1">Uncharacterized protein</fullName>
    </submittedName>
</protein>
<dbReference type="EMBL" id="BGPR01080227">
    <property type="protein sequence ID" value="GBL77838.1"/>
    <property type="molecule type" value="Genomic_DNA"/>
</dbReference>
<evidence type="ECO:0000313" key="3">
    <source>
        <dbReference type="Proteomes" id="UP000499080"/>
    </source>
</evidence>